<feature type="compositionally biased region" description="Basic and acidic residues" evidence="1">
    <location>
        <begin position="174"/>
        <end position="188"/>
    </location>
</feature>
<feature type="compositionally biased region" description="Low complexity" evidence="1">
    <location>
        <begin position="72"/>
        <end position="85"/>
    </location>
</feature>
<feature type="region of interest" description="Disordered" evidence="1">
    <location>
        <begin position="1"/>
        <end position="21"/>
    </location>
</feature>
<accession>A0AAE0F194</accession>
<feature type="compositionally biased region" description="Low complexity" evidence="1">
    <location>
        <begin position="123"/>
        <end position="139"/>
    </location>
</feature>
<comment type="caution">
    <text evidence="2">The sequence shown here is derived from an EMBL/GenBank/DDBJ whole genome shotgun (WGS) entry which is preliminary data.</text>
</comment>
<reference evidence="2 3" key="1">
    <citation type="journal article" date="2015" name="Genome Biol. Evol.">
        <title>Comparative Genomics of a Bacterivorous Green Alga Reveals Evolutionary Causalities and Consequences of Phago-Mixotrophic Mode of Nutrition.</title>
        <authorList>
            <person name="Burns J.A."/>
            <person name="Paasch A."/>
            <person name="Narechania A."/>
            <person name="Kim E."/>
        </authorList>
    </citation>
    <scope>NUCLEOTIDE SEQUENCE [LARGE SCALE GENOMIC DNA]</scope>
    <source>
        <strain evidence="2 3">PLY_AMNH</strain>
    </source>
</reference>
<protein>
    <submittedName>
        <fullName evidence="2">Uncharacterized protein</fullName>
    </submittedName>
</protein>
<dbReference type="AlphaFoldDB" id="A0AAE0F194"/>
<name>A0AAE0F194_9CHLO</name>
<organism evidence="2 3">
    <name type="scientific">Cymbomonas tetramitiformis</name>
    <dbReference type="NCBI Taxonomy" id="36881"/>
    <lineage>
        <taxon>Eukaryota</taxon>
        <taxon>Viridiplantae</taxon>
        <taxon>Chlorophyta</taxon>
        <taxon>Pyramimonadophyceae</taxon>
        <taxon>Pyramimonadales</taxon>
        <taxon>Pyramimonadaceae</taxon>
        <taxon>Cymbomonas</taxon>
    </lineage>
</organism>
<evidence type="ECO:0000256" key="1">
    <source>
        <dbReference type="SAM" id="MobiDB-lite"/>
    </source>
</evidence>
<gene>
    <name evidence="2" type="ORF">CYMTET_42690</name>
</gene>
<evidence type="ECO:0000313" key="2">
    <source>
        <dbReference type="EMBL" id="KAK3247824.1"/>
    </source>
</evidence>
<sequence length="199" mass="21420">MFSGRQLPPEPPDAQAPRAGGELASLAASVKALTEVVSQQVQASDRQMSAITHLSGQVTGLLQHGVQLMPQGGQSYLGQQQQPQQLQPPPAASLQLPHQVPLGPPQAQYPHPAQGLYPQWGTQLQQQPVASQPSAQPRPLAEALGKDPRQYGRPETGPAIPQEFDNPDGRAALKRLDELRAQAPDKGRRQCRMQTGVHT</sequence>
<proteinExistence type="predicted"/>
<dbReference type="Proteomes" id="UP001190700">
    <property type="component" value="Unassembled WGS sequence"/>
</dbReference>
<feature type="region of interest" description="Disordered" evidence="1">
    <location>
        <begin position="72"/>
        <end position="199"/>
    </location>
</feature>
<keyword evidence="3" id="KW-1185">Reference proteome</keyword>
<dbReference type="EMBL" id="LGRX02028634">
    <property type="protein sequence ID" value="KAK3247824.1"/>
    <property type="molecule type" value="Genomic_DNA"/>
</dbReference>
<evidence type="ECO:0000313" key="3">
    <source>
        <dbReference type="Proteomes" id="UP001190700"/>
    </source>
</evidence>